<evidence type="ECO:0000313" key="3">
    <source>
        <dbReference type="EMBL" id="MBB3148363.1"/>
    </source>
</evidence>
<dbReference type="PANTHER" id="PTHR48106">
    <property type="entry name" value="QUINONE OXIDOREDUCTASE PIG3-RELATED"/>
    <property type="match status" value="1"/>
</dbReference>
<keyword evidence="1" id="KW-0521">NADP</keyword>
<sequence>MQIAFQAGAKVELSLPDLMQKRLIITGSTLRSRSPEEKARLAVQVEHHVWPMVEVGKIDCIIDRTFPLKQAAQAHARLEAGEHVGKIILTT</sequence>
<name>A0A839UEY5_9HYPH</name>
<dbReference type="Proteomes" id="UP000554520">
    <property type="component" value="Unassembled WGS sequence"/>
</dbReference>
<dbReference type="EMBL" id="JACHXN010000019">
    <property type="protein sequence ID" value="MBB3148363.1"/>
    <property type="molecule type" value="Genomic_DNA"/>
</dbReference>
<evidence type="ECO:0000256" key="1">
    <source>
        <dbReference type="ARBA" id="ARBA00022857"/>
    </source>
</evidence>
<dbReference type="GO" id="GO:0016651">
    <property type="term" value="F:oxidoreductase activity, acting on NAD(P)H"/>
    <property type="evidence" value="ECO:0007669"/>
    <property type="project" value="TreeGrafter"/>
</dbReference>
<evidence type="ECO:0000313" key="4">
    <source>
        <dbReference type="Proteomes" id="UP000554520"/>
    </source>
</evidence>
<dbReference type="Gene3D" id="3.90.180.10">
    <property type="entry name" value="Medium-chain alcohol dehydrogenases, catalytic domain"/>
    <property type="match status" value="1"/>
</dbReference>
<evidence type="ECO:0000256" key="2">
    <source>
        <dbReference type="ARBA" id="ARBA00023002"/>
    </source>
</evidence>
<dbReference type="Pfam" id="PF13602">
    <property type="entry name" value="ADH_zinc_N_2"/>
    <property type="match status" value="1"/>
</dbReference>
<protein>
    <submittedName>
        <fullName evidence="3">NADPH:quinone reductase-like Zn-dependent oxidoreductase</fullName>
    </submittedName>
</protein>
<proteinExistence type="predicted"/>
<accession>A0A839UEY5</accession>
<organism evidence="3 4">
    <name type="scientific">Phyllobacterium trifolii</name>
    <dbReference type="NCBI Taxonomy" id="300193"/>
    <lineage>
        <taxon>Bacteria</taxon>
        <taxon>Pseudomonadati</taxon>
        <taxon>Pseudomonadota</taxon>
        <taxon>Alphaproteobacteria</taxon>
        <taxon>Hyphomicrobiales</taxon>
        <taxon>Phyllobacteriaceae</taxon>
        <taxon>Phyllobacterium</taxon>
    </lineage>
</organism>
<comment type="caution">
    <text evidence="3">The sequence shown here is derived from an EMBL/GenBank/DDBJ whole genome shotgun (WGS) entry which is preliminary data.</text>
</comment>
<keyword evidence="2" id="KW-0560">Oxidoreductase</keyword>
<dbReference type="Gene3D" id="3.40.50.720">
    <property type="entry name" value="NAD(P)-binding Rossmann-like Domain"/>
    <property type="match status" value="1"/>
</dbReference>
<dbReference type="AlphaFoldDB" id="A0A839UEY5"/>
<keyword evidence="4" id="KW-1185">Reference proteome</keyword>
<reference evidence="3 4" key="1">
    <citation type="submission" date="2020-08" db="EMBL/GenBank/DDBJ databases">
        <title>Genomic Encyclopedia of Type Strains, Phase III (KMG-III): the genomes of soil and plant-associated and newly described type strains.</title>
        <authorList>
            <person name="Whitman W."/>
        </authorList>
    </citation>
    <scope>NUCLEOTIDE SEQUENCE [LARGE SCALE GENOMIC DNA]</scope>
    <source>
        <strain evidence="3 4">CECT 7015</strain>
    </source>
</reference>
<dbReference type="GO" id="GO:0070402">
    <property type="term" value="F:NADPH binding"/>
    <property type="evidence" value="ECO:0007669"/>
    <property type="project" value="TreeGrafter"/>
</dbReference>
<dbReference type="PANTHER" id="PTHR48106:SF8">
    <property type="entry name" value="OS02G0805600 PROTEIN"/>
    <property type="match status" value="1"/>
</dbReference>
<gene>
    <name evidence="3" type="ORF">FHS21_004810</name>
</gene>